<name>A0A6L6Q015_9BURK</name>
<dbReference type="RefSeq" id="WP_155439143.1">
    <property type="nucleotide sequence ID" value="NZ_WNLA01000006.1"/>
</dbReference>
<keyword evidence="3" id="KW-1185">Reference proteome</keyword>
<evidence type="ECO:0000259" key="1">
    <source>
        <dbReference type="Pfam" id="PF00717"/>
    </source>
</evidence>
<dbReference type="InterPro" id="IPR039418">
    <property type="entry name" value="LexA-like"/>
</dbReference>
<dbReference type="OrthoDB" id="8809738at2"/>
<proteinExistence type="predicted"/>
<dbReference type="AlphaFoldDB" id="A0A6L6Q015"/>
<dbReference type="Gene3D" id="2.10.109.10">
    <property type="entry name" value="Umud Fragment, subunit A"/>
    <property type="match status" value="1"/>
</dbReference>
<organism evidence="2 3">
    <name type="scientific">Pseudoduganella ginsengisoli</name>
    <dbReference type="NCBI Taxonomy" id="1462440"/>
    <lineage>
        <taxon>Bacteria</taxon>
        <taxon>Pseudomonadati</taxon>
        <taxon>Pseudomonadota</taxon>
        <taxon>Betaproteobacteria</taxon>
        <taxon>Burkholderiales</taxon>
        <taxon>Oxalobacteraceae</taxon>
        <taxon>Telluria group</taxon>
        <taxon>Pseudoduganella</taxon>
    </lineage>
</organism>
<dbReference type="EMBL" id="WNLA01000006">
    <property type="protein sequence ID" value="MTW02749.1"/>
    <property type="molecule type" value="Genomic_DNA"/>
</dbReference>
<evidence type="ECO:0000313" key="2">
    <source>
        <dbReference type="EMBL" id="MTW02749.1"/>
    </source>
</evidence>
<dbReference type="InterPro" id="IPR015927">
    <property type="entry name" value="Peptidase_S24_S26A/B/C"/>
</dbReference>
<accession>A0A6L6Q015</accession>
<comment type="caution">
    <text evidence="2">The sequence shown here is derived from an EMBL/GenBank/DDBJ whole genome shotgun (WGS) entry which is preliminary data.</text>
</comment>
<dbReference type="InterPro" id="IPR036286">
    <property type="entry name" value="LexA/Signal_pep-like_sf"/>
</dbReference>
<protein>
    <recommendedName>
        <fullName evidence="1">Peptidase S24/S26A/S26B/S26C domain-containing protein</fullName>
    </recommendedName>
</protein>
<dbReference type="SUPFAM" id="SSF51306">
    <property type="entry name" value="LexA/Signal peptidase"/>
    <property type="match status" value="1"/>
</dbReference>
<dbReference type="CDD" id="cd06529">
    <property type="entry name" value="S24_LexA-like"/>
    <property type="match status" value="1"/>
</dbReference>
<dbReference type="Pfam" id="PF00717">
    <property type="entry name" value="Peptidase_S24"/>
    <property type="match status" value="1"/>
</dbReference>
<sequence>MEPEQRSAPPARELARELESNLVPGLRNRLIAELAARDIPPSQYTLYLAKITGRAPQTVKRWLKPNLPGLPDLASLALLGMQLNLDPNWLLGLQRHRANFSYARLPQHLLDTLYPDGKVPADWIGALLSHIDAHTSLKVGIMRGQEMAPLIRDGEPFFFDDTQTQISCNGVYLLGQNGQTMVRQVERRIGEGLLLRCANKDYADTLLKDADEAAAPLIVHGRLLLVFHVTPL</sequence>
<reference evidence="2 3" key="1">
    <citation type="submission" date="2019-11" db="EMBL/GenBank/DDBJ databases">
        <title>Type strains purchased from KCTC, JCM and DSMZ.</title>
        <authorList>
            <person name="Lu H."/>
        </authorList>
    </citation>
    <scope>NUCLEOTIDE SEQUENCE [LARGE SCALE GENOMIC DNA]</scope>
    <source>
        <strain evidence="2 3">KCTC 42409</strain>
    </source>
</reference>
<gene>
    <name evidence="2" type="ORF">GM668_11715</name>
</gene>
<dbReference type="Proteomes" id="UP000484015">
    <property type="component" value="Unassembled WGS sequence"/>
</dbReference>
<feature type="domain" description="Peptidase S24/S26A/S26B/S26C" evidence="1">
    <location>
        <begin position="141"/>
        <end position="211"/>
    </location>
</feature>
<evidence type="ECO:0000313" key="3">
    <source>
        <dbReference type="Proteomes" id="UP000484015"/>
    </source>
</evidence>